<dbReference type="Gene3D" id="2.40.170.20">
    <property type="entry name" value="TonB-dependent receptor, beta-barrel domain"/>
    <property type="match status" value="1"/>
</dbReference>
<keyword evidence="6 14" id="KW-0812">Transmembrane</keyword>
<feature type="domain" description="TonB-dependent receptor-like beta-barrel" evidence="17">
    <location>
        <begin position="235"/>
        <end position="709"/>
    </location>
</feature>
<dbReference type="PANTHER" id="PTHR32552">
    <property type="entry name" value="FERRICHROME IRON RECEPTOR-RELATED"/>
    <property type="match status" value="1"/>
</dbReference>
<evidence type="ECO:0000256" key="15">
    <source>
        <dbReference type="RuleBase" id="RU003357"/>
    </source>
</evidence>
<name>A0A227P8H8_9FLAO</name>
<dbReference type="GO" id="GO:0009279">
    <property type="term" value="C:cell outer membrane"/>
    <property type="evidence" value="ECO:0007669"/>
    <property type="project" value="UniProtKB-SubCell"/>
</dbReference>
<dbReference type="OrthoDB" id="9775095at2"/>
<dbReference type="AlphaFoldDB" id="A0A227P8H8"/>
<comment type="similarity">
    <text evidence="2 14 15">Belongs to the TonB-dependent receptor family.</text>
</comment>
<dbReference type="GO" id="GO:0038023">
    <property type="term" value="F:signaling receptor activity"/>
    <property type="evidence" value="ECO:0007669"/>
    <property type="project" value="InterPro"/>
</dbReference>
<dbReference type="RefSeq" id="WP_089479711.1">
    <property type="nucleotide sequence ID" value="NZ_MUGS01000017.1"/>
</dbReference>
<comment type="subcellular location">
    <subcellularLocation>
        <location evidence="1 14">Cell outer membrane</location>
        <topology evidence="1 14">Multi-pass membrane protein</topology>
    </subcellularLocation>
</comment>
<keyword evidence="10 15" id="KW-0798">TonB box</keyword>
<dbReference type="InterPro" id="IPR039426">
    <property type="entry name" value="TonB-dep_rcpt-like"/>
</dbReference>
<dbReference type="EMBL" id="MUGS01000017">
    <property type="protein sequence ID" value="OXG06199.1"/>
    <property type="molecule type" value="Genomic_DNA"/>
</dbReference>
<evidence type="ECO:0000256" key="12">
    <source>
        <dbReference type="ARBA" id="ARBA00023170"/>
    </source>
</evidence>
<dbReference type="InterPro" id="IPR012910">
    <property type="entry name" value="Plug_dom"/>
</dbReference>
<dbReference type="CDD" id="cd01347">
    <property type="entry name" value="ligand_gated_channel"/>
    <property type="match status" value="1"/>
</dbReference>
<evidence type="ECO:0000256" key="5">
    <source>
        <dbReference type="ARBA" id="ARBA00022496"/>
    </source>
</evidence>
<dbReference type="PANTHER" id="PTHR32552:SF68">
    <property type="entry name" value="FERRICHROME OUTER MEMBRANE TRANSPORTER_PHAGE RECEPTOR"/>
    <property type="match status" value="1"/>
</dbReference>
<protein>
    <submittedName>
        <fullName evidence="19">TonB-dependent siderophore receptor</fullName>
    </submittedName>
</protein>
<gene>
    <name evidence="19" type="ORF">B0A64_11725</name>
</gene>
<evidence type="ECO:0000256" key="6">
    <source>
        <dbReference type="ARBA" id="ARBA00022692"/>
    </source>
</evidence>
<feature type="domain" description="TonB-dependent receptor plug" evidence="18">
    <location>
        <begin position="65"/>
        <end position="163"/>
    </location>
</feature>
<keyword evidence="13 14" id="KW-0998">Cell outer membrane</keyword>
<sequence>MKYNLLIALSLLSFASYSQDYTSAENASTVNDTVKNKKGETLNEVLITANKPKKPIEAARSGIKVMDLPQSVQIIGSEVIEQQQAIRLSEVVKNMNGVYVSSARGGAQESFFSRGYDMSANNMFKNGFRFNSGSIPEVSSLEKVEFLKGSAALLYGNVAPGGILNMVTKTPKFTSGGEVSMQMGSYSYYKPAVDFYGPLNKYIAYRFTGSYENSESFRDVVKNERIYLNPSFLFNVTDKTQITVQGDYLSADWTPDFGTGIIGKELVNVPRNNFYGALWSNGNTKSASASVLVNHNFNDNWKLNFNSSFQNYDRTSKSTSQLSTIDTNGNWTRPLVQNQNLEKIFGDQLSLQGIFRTGSIKHQIFTGVDYENSYATAYTYGFFTSPTSTTVATYDTINLYSFNPANQRTDEPNSRITAIADTKTERFGAYAQDLISFTDQIKLLAGIRWSWQQSQVITDTYKVNPNTVTTVEAAKRVDKAFSPKVGLVYQPTRNTSLFASYSNSFTPNSGLTVDGNIIESSLIDQYEAGIKKDFFSGLLSTNITLYQITNSNLAQTAPYQADGVTVNADTNIKMLGGATKSKGVEVDITATPVEGLNINAGYSYNDMRYTKTSGTSGSFVEGDRVARTPQNTANLSFFYKLPAGILKGLTFGAIGNYVGERLGGWNDDYLWTPVTPATKPATYTVTIRDRDIPLEGYTTIDVSAGYEWRKFSILCRLSNITNELNYTVHENYSVNPIAPRQVMTSLRYKF</sequence>
<keyword evidence="20" id="KW-1185">Reference proteome</keyword>
<evidence type="ECO:0000259" key="17">
    <source>
        <dbReference type="Pfam" id="PF00593"/>
    </source>
</evidence>
<evidence type="ECO:0000256" key="16">
    <source>
        <dbReference type="SAM" id="SignalP"/>
    </source>
</evidence>
<evidence type="ECO:0000313" key="19">
    <source>
        <dbReference type="EMBL" id="OXG06199.1"/>
    </source>
</evidence>
<accession>A0A227P8H8</accession>
<keyword evidence="8" id="KW-0408">Iron</keyword>
<dbReference type="NCBIfam" id="TIGR01783">
    <property type="entry name" value="TonB-siderophor"/>
    <property type="match status" value="1"/>
</dbReference>
<evidence type="ECO:0000256" key="10">
    <source>
        <dbReference type="ARBA" id="ARBA00023077"/>
    </source>
</evidence>
<evidence type="ECO:0000256" key="2">
    <source>
        <dbReference type="ARBA" id="ARBA00009810"/>
    </source>
</evidence>
<dbReference type="InterPro" id="IPR010105">
    <property type="entry name" value="TonB_sidphr_rcpt"/>
</dbReference>
<evidence type="ECO:0000256" key="13">
    <source>
        <dbReference type="ARBA" id="ARBA00023237"/>
    </source>
</evidence>
<keyword evidence="11 14" id="KW-0472">Membrane</keyword>
<keyword evidence="9" id="KW-0406">Ion transport</keyword>
<keyword evidence="5" id="KW-0410">Iron transport</keyword>
<evidence type="ECO:0000259" key="18">
    <source>
        <dbReference type="Pfam" id="PF07715"/>
    </source>
</evidence>
<dbReference type="InterPro" id="IPR000531">
    <property type="entry name" value="Beta-barrel_TonB"/>
</dbReference>
<dbReference type="Gene3D" id="2.170.130.10">
    <property type="entry name" value="TonB-dependent receptor, plug domain"/>
    <property type="match status" value="1"/>
</dbReference>
<dbReference type="PROSITE" id="PS52016">
    <property type="entry name" value="TONB_DEPENDENT_REC_3"/>
    <property type="match status" value="1"/>
</dbReference>
<keyword evidence="7 16" id="KW-0732">Signal</keyword>
<dbReference type="GO" id="GO:0015344">
    <property type="term" value="F:siderophore uptake transmembrane transporter activity"/>
    <property type="evidence" value="ECO:0007669"/>
    <property type="project" value="TreeGrafter"/>
</dbReference>
<reference evidence="19 20" key="1">
    <citation type="submission" date="2016-11" db="EMBL/GenBank/DDBJ databases">
        <title>Whole genomes of Flavobacteriaceae.</title>
        <authorList>
            <person name="Stine C."/>
            <person name="Li C."/>
            <person name="Tadesse D."/>
        </authorList>
    </citation>
    <scope>NUCLEOTIDE SEQUENCE [LARGE SCALE GENOMIC DNA]</scope>
    <source>
        <strain evidence="19 20">DSM 24704</strain>
    </source>
</reference>
<dbReference type="InterPro" id="IPR036942">
    <property type="entry name" value="Beta-barrel_TonB_sf"/>
</dbReference>
<dbReference type="Pfam" id="PF07715">
    <property type="entry name" value="Plug"/>
    <property type="match status" value="1"/>
</dbReference>
<keyword evidence="3 14" id="KW-0813">Transport</keyword>
<evidence type="ECO:0000256" key="14">
    <source>
        <dbReference type="PROSITE-ProRule" id="PRU01360"/>
    </source>
</evidence>
<evidence type="ECO:0000256" key="11">
    <source>
        <dbReference type="ARBA" id="ARBA00023136"/>
    </source>
</evidence>
<evidence type="ECO:0000256" key="8">
    <source>
        <dbReference type="ARBA" id="ARBA00023004"/>
    </source>
</evidence>
<dbReference type="SUPFAM" id="SSF56935">
    <property type="entry name" value="Porins"/>
    <property type="match status" value="1"/>
</dbReference>
<comment type="caution">
    <text evidence="19">The sequence shown here is derived from an EMBL/GenBank/DDBJ whole genome shotgun (WGS) entry which is preliminary data.</text>
</comment>
<evidence type="ECO:0000256" key="3">
    <source>
        <dbReference type="ARBA" id="ARBA00022448"/>
    </source>
</evidence>
<feature type="chain" id="PRO_5030039321" evidence="16">
    <location>
        <begin position="19"/>
        <end position="750"/>
    </location>
</feature>
<dbReference type="Proteomes" id="UP000214684">
    <property type="component" value="Unassembled WGS sequence"/>
</dbReference>
<evidence type="ECO:0000313" key="20">
    <source>
        <dbReference type="Proteomes" id="UP000214684"/>
    </source>
</evidence>
<feature type="signal peptide" evidence="16">
    <location>
        <begin position="1"/>
        <end position="18"/>
    </location>
</feature>
<evidence type="ECO:0000256" key="4">
    <source>
        <dbReference type="ARBA" id="ARBA00022452"/>
    </source>
</evidence>
<evidence type="ECO:0000256" key="9">
    <source>
        <dbReference type="ARBA" id="ARBA00023065"/>
    </source>
</evidence>
<organism evidence="19 20">
    <name type="scientific">Flavobacterium araucananum</name>
    <dbReference type="NCBI Taxonomy" id="946678"/>
    <lineage>
        <taxon>Bacteria</taxon>
        <taxon>Pseudomonadati</taxon>
        <taxon>Bacteroidota</taxon>
        <taxon>Flavobacteriia</taxon>
        <taxon>Flavobacteriales</taxon>
        <taxon>Flavobacteriaceae</taxon>
        <taxon>Flavobacterium</taxon>
    </lineage>
</organism>
<dbReference type="GO" id="GO:0015891">
    <property type="term" value="P:siderophore transport"/>
    <property type="evidence" value="ECO:0007669"/>
    <property type="project" value="InterPro"/>
</dbReference>
<keyword evidence="4 14" id="KW-1134">Transmembrane beta strand</keyword>
<evidence type="ECO:0000256" key="1">
    <source>
        <dbReference type="ARBA" id="ARBA00004571"/>
    </source>
</evidence>
<dbReference type="InterPro" id="IPR037066">
    <property type="entry name" value="Plug_dom_sf"/>
</dbReference>
<proteinExistence type="inferred from homology"/>
<dbReference type="Pfam" id="PF00593">
    <property type="entry name" value="TonB_dep_Rec_b-barrel"/>
    <property type="match status" value="1"/>
</dbReference>
<evidence type="ECO:0000256" key="7">
    <source>
        <dbReference type="ARBA" id="ARBA00022729"/>
    </source>
</evidence>
<keyword evidence="12 19" id="KW-0675">Receptor</keyword>